<dbReference type="PANTHER" id="PTHR45947">
    <property type="entry name" value="SULFOQUINOVOSYL TRANSFERASE SQD2"/>
    <property type="match status" value="1"/>
</dbReference>
<dbReference type="RefSeq" id="WP_009538587.1">
    <property type="nucleotide sequence ID" value="NZ_ANHY01000002.1"/>
</dbReference>
<feature type="compositionally biased region" description="Low complexity" evidence="1">
    <location>
        <begin position="408"/>
        <end position="421"/>
    </location>
</feature>
<dbReference type="InterPro" id="IPR050194">
    <property type="entry name" value="Glycosyltransferase_grp1"/>
</dbReference>
<reference evidence="3 4" key="1">
    <citation type="journal article" date="2013" name="Genome Announc.">
        <title>Draft Genome Sequence of an Alphaproteobacterium, Caenispirillum salinarum AK4(T), Isolated from a Solar Saltern.</title>
        <authorList>
            <person name="Khatri I."/>
            <person name="Singh A."/>
            <person name="Korpole S."/>
            <person name="Pinnaka A.K."/>
            <person name="Subramanian S."/>
        </authorList>
    </citation>
    <scope>NUCLEOTIDE SEQUENCE [LARGE SCALE GENOMIC DNA]</scope>
    <source>
        <strain evidence="3 4">AK4</strain>
    </source>
</reference>
<name>K9H3D0_9PROT</name>
<evidence type="ECO:0000313" key="4">
    <source>
        <dbReference type="Proteomes" id="UP000009881"/>
    </source>
</evidence>
<feature type="domain" description="Glycosyltransferase subfamily 4-like N-terminal" evidence="2">
    <location>
        <begin position="16"/>
        <end position="191"/>
    </location>
</feature>
<dbReference type="Proteomes" id="UP000009881">
    <property type="component" value="Unassembled WGS sequence"/>
</dbReference>
<dbReference type="STRING" id="1238182.C882_1598"/>
<keyword evidence="3" id="KW-0808">Transferase</keyword>
<keyword evidence="4" id="KW-1185">Reference proteome</keyword>
<sequence length="421" mass="46087">MKILHVLDHSVPMHSGYSFRTLGILREQRARGWDTCHLTSLKHTREGPPEEEAEGLVFHRTPMPPGRGAGAWPLLREHALMRATEARLIEVVRKERPDILHAHSPALNAVPAVRVGRRFGLPVVYEIRAFWEDAAVSHGTARAGDWRYRLTRALETWAVRHATAVTTIAEGLRGDLLARGVPPEKVTVIPNAVDADAFRTSGRRDPDLEARLGLGGCVVLGFLGSFYGYEGLDGLLRALPDIARRRPEVRVLLVGGGPEDARLRALAADLGVADRVVFTGRVPHAEVQAYYDLVDVLVFPRARIRLTDLVTPLKPLEAMAMGKPVLASDVGGHRELIRDGATGWLFPPDDPAALAAAVDRVLADRARWPAVLEAAHAYVEGERSWRAVVARYEGVYGPLVPPSRRRPTSAAPQPADMAAEA</sequence>
<dbReference type="GO" id="GO:0016758">
    <property type="term" value="F:hexosyltransferase activity"/>
    <property type="evidence" value="ECO:0007669"/>
    <property type="project" value="TreeGrafter"/>
</dbReference>
<protein>
    <submittedName>
        <fullName evidence="3">Glycosyl transferase, group 1</fullName>
    </submittedName>
</protein>
<feature type="region of interest" description="Disordered" evidence="1">
    <location>
        <begin position="401"/>
        <end position="421"/>
    </location>
</feature>
<accession>K9H3D0</accession>
<dbReference type="Pfam" id="PF13692">
    <property type="entry name" value="Glyco_trans_1_4"/>
    <property type="match status" value="1"/>
</dbReference>
<dbReference type="eggNOG" id="COG0438">
    <property type="taxonomic scope" value="Bacteria"/>
</dbReference>
<organism evidence="3 4">
    <name type="scientific">Caenispirillum salinarum AK4</name>
    <dbReference type="NCBI Taxonomy" id="1238182"/>
    <lineage>
        <taxon>Bacteria</taxon>
        <taxon>Pseudomonadati</taxon>
        <taxon>Pseudomonadota</taxon>
        <taxon>Alphaproteobacteria</taxon>
        <taxon>Rhodospirillales</taxon>
        <taxon>Novispirillaceae</taxon>
        <taxon>Caenispirillum</taxon>
    </lineage>
</organism>
<evidence type="ECO:0000256" key="1">
    <source>
        <dbReference type="SAM" id="MobiDB-lite"/>
    </source>
</evidence>
<dbReference type="PANTHER" id="PTHR45947:SF3">
    <property type="entry name" value="SULFOQUINOVOSYL TRANSFERASE SQD2"/>
    <property type="match status" value="1"/>
</dbReference>
<dbReference type="InterPro" id="IPR028098">
    <property type="entry name" value="Glyco_trans_4-like_N"/>
</dbReference>
<dbReference type="OrthoDB" id="186663at2"/>
<dbReference type="NCBIfam" id="TIGR04063">
    <property type="entry name" value="stp3"/>
    <property type="match status" value="1"/>
</dbReference>
<dbReference type="SUPFAM" id="SSF53756">
    <property type="entry name" value="UDP-Glycosyltransferase/glycogen phosphorylase"/>
    <property type="match status" value="1"/>
</dbReference>
<evidence type="ECO:0000259" key="2">
    <source>
        <dbReference type="Pfam" id="PF13579"/>
    </source>
</evidence>
<dbReference type="CDD" id="cd03794">
    <property type="entry name" value="GT4_WbuB-like"/>
    <property type="match status" value="1"/>
</dbReference>
<gene>
    <name evidence="3" type="ORF">C882_1598</name>
</gene>
<dbReference type="Gene3D" id="3.40.50.2000">
    <property type="entry name" value="Glycogen Phosphorylase B"/>
    <property type="match status" value="2"/>
</dbReference>
<proteinExistence type="predicted"/>
<evidence type="ECO:0000313" key="3">
    <source>
        <dbReference type="EMBL" id="EKV32760.1"/>
    </source>
</evidence>
<dbReference type="InterPro" id="IPR024004">
    <property type="entry name" value="PEP-CTERM/XrtA_GlycosylTrfase"/>
</dbReference>
<dbReference type="EMBL" id="ANHY01000002">
    <property type="protein sequence ID" value="EKV32760.1"/>
    <property type="molecule type" value="Genomic_DNA"/>
</dbReference>
<dbReference type="Pfam" id="PF13579">
    <property type="entry name" value="Glyco_trans_4_4"/>
    <property type="match status" value="1"/>
</dbReference>
<comment type="caution">
    <text evidence="3">The sequence shown here is derived from an EMBL/GenBank/DDBJ whole genome shotgun (WGS) entry which is preliminary data.</text>
</comment>
<dbReference type="PATRIC" id="fig|1238182.3.peg.136"/>
<dbReference type="AlphaFoldDB" id="K9H3D0"/>